<feature type="region of interest" description="Disordered" evidence="1">
    <location>
        <begin position="244"/>
        <end position="368"/>
    </location>
</feature>
<feature type="region of interest" description="Disordered" evidence="1">
    <location>
        <begin position="512"/>
        <end position="531"/>
    </location>
</feature>
<gene>
    <name evidence="2" type="ORF">JAAARDRAFT_42334</name>
</gene>
<proteinExistence type="predicted"/>
<name>A0A067P8K6_9AGAM</name>
<feature type="region of interest" description="Disordered" evidence="1">
    <location>
        <begin position="1"/>
        <end position="31"/>
    </location>
</feature>
<dbReference type="HOGENOM" id="CLU_492619_0_0_1"/>
<sequence>MKSCLKHSPPQSPVMQPSTPRQIHTPPPLNMHHKRKSVTWCAEELQQVFIADEWDRTPAEVARNLSYEDVLELKQLQLSLPRAQQKPDPHSRLPQYELCSGIPVGLLPLLPETSPSPSNYYGSYGANSDSYFSSTSSSTYSSASSSPAFRPIDSFKPVDSVNPSPRPSPPPSRLANRFPILPLTSHYTPSPPPTPPPSQQTQPRLSTTMPSKPNRWVELTAPKRSAHPLASTKYQAPRPKSKFAFLPLLDPSPLSTPPSEPEPEPELGAGSEGTETEGSEREQGGCGGAGSTTPSSTPSLTTCSLSPSPSPSSSASTSPSSSPITGLAHDDEEGGASGYFDLEPSSHQIPQSNSNFDSNFSTDDVPLDMIPSSSPYPYPYSSYPTLGLGALATKGRLAAIPSPVLAPPSPFSLEGVAAVLAKKESRICERDVERIRGAMLFVPVNSNAHGDEDDGEDVLRANFTRGGYGVARTRPLVTTPPPPSGPTLGEKEVDEQGVPLFAFERHRSSVVGFGEGEEGGEHPLGYEKASELRSPSPILRPFCLVERERVGES</sequence>
<dbReference type="EMBL" id="KL197765">
    <property type="protein sequence ID" value="KDQ50155.1"/>
    <property type="molecule type" value="Genomic_DNA"/>
</dbReference>
<evidence type="ECO:0000313" key="3">
    <source>
        <dbReference type="Proteomes" id="UP000027265"/>
    </source>
</evidence>
<feature type="region of interest" description="Disordered" evidence="1">
    <location>
        <begin position="155"/>
        <end position="212"/>
    </location>
</feature>
<dbReference type="InParanoid" id="A0A067P8K6"/>
<dbReference type="STRING" id="933084.A0A067P8K6"/>
<dbReference type="AlphaFoldDB" id="A0A067P8K6"/>
<feature type="compositionally biased region" description="Low complexity" evidence="1">
    <location>
        <begin position="352"/>
        <end position="364"/>
    </location>
</feature>
<evidence type="ECO:0000256" key="1">
    <source>
        <dbReference type="SAM" id="MobiDB-lite"/>
    </source>
</evidence>
<feature type="compositionally biased region" description="Low complexity" evidence="1">
    <location>
        <begin position="199"/>
        <end position="208"/>
    </location>
</feature>
<feature type="compositionally biased region" description="Basic and acidic residues" evidence="1">
    <location>
        <begin position="519"/>
        <end position="531"/>
    </location>
</feature>
<accession>A0A067P8K6</accession>
<feature type="compositionally biased region" description="Pro residues" evidence="1">
    <location>
        <begin position="189"/>
        <end position="198"/>
    </location>
</feature>
<keyword evidence="3" id="KW-1185">Reference proteome</keyword>
<reference evidence="3" key="1">
    <citation type="journal article" date="2014" name="Proc. Natl. Acad. Sci. U.S.A.">
        <title>Extensive sampling of basidiomycete genomes demonstrates inadequacy of the white-rot/brown-rot paradigm for wood decay fungi.</title>
        <authorList>
            <person name="Riley R."/>
            <person name="Salamov A.A."/>
            <person name="Brown D.W."/>
            <person name="Nagy L.G."/>
            <person name="Floudas D."/>
            <person name="Held B.W."/>
            <person name="Levasseur A."/>
            <person name="Lombard V."/>
            <person name="Morin E."/>
            <person name="Otillar R."/>
            <person name="Lindquist E.A."/>
            <person name="Sun H."/>
            <person name="LaButti K.M."/>
            <person name="Schmutz J."/>
            <person name="Jabbour D."/>
            <person name="Luo H."/>
            <person name="Baker S.E."/>
            <person name="Pisabarro A.G."/>
            <person name="Walton J.D."/>
            <person name="Blanchette R.A."/>
            <person name="Henrissat B."/>
            <person name="Martin F."/>
            <person name="Cullen D."/>
            <person name="Hibbett D.S."/>
            <person name="Grigoriev I.V."/>
        </authorList>
    </citation>
    <scope>NUCLEOTIDE SEQUENCE [LARGE SCALE GENOMIC DNA]</scope>
    <source>
        <strain evidence="3">MUCL 33604</strain>
    </source>
</reference>
<feature type="region of interest" description="Disordered" evidence="1">
    <location>
        <begin position="471"/>
        <end position="491"/>
    </location>
</feature>
<feature type="compositionally biased region" description="Low complexity" evidence="1">
    <location>
        <begin position="291"/>
        <end position="323"/>
    </location>
</feature>
<dbReference type="Proteomes" id="UP000027265">
    <property type="component" value="Unassembled WGS sequence"/>
</dbReference>
<organism evidence="2 3">
    <name type="scientific">Jaapia argillacea MUCL 33604</name>
    <dbReference type="NCBI Taxonomy" id="933084"/>
    <lineage>
        <taxon>Eukaryota</taxon>
        <taxon>Fungi</taxon>
        <taxon>Dikarya</taxon>
        <taxon>Basidiomycota</taxon>
        <taxon>Agaricomycotina</taxon>
        <taxon>Agaricomycetes</taxon>
        <taxon>Agaricomycetidae</taxon>
        <taxon>Jaapiales</taxon>
        <taxon>Jaapiaceae</taxon>
        <taxon>Jaapia</taxon>
    </lineage>
</organism>
<feature type="compositionally biased region" description="Polar residues" evidence="1">
    <location>
        <begin position="13"/>
        <end position="22"/>
    </location>
</feature>
<evidence type="ECO:0000313" key="2">
    <source>
        <dbReference type="EMBL" id="KDQ50155.1"/>
    </source>
</evidence>
<protein>
    <submittedName>
        <fullName evidence="2">Uncharacterized protein</fullName>
    </submittedName>
</protein>
<dbReference type="OrthoDB" id="2802795at2759"/>